<feature type="compositionally biased region" description="Polar residues" evidence="1">
    <location>
        <begin position="1"/>
        <end position="26"/>
    </location>
</feature>
<dbReference type="Proteomes" id="UP001176941">
    <property type="component" value="Chromosome 25"/>
</dbReference>
<feature type="region of interest" description="Disordered" evidence="1">
    <location>
        <begin position="1"/>
        <end position="28"/>
    </location>
</feature>
<proteinExistence type="predicted"/>
<feature type="region of interest" description="Disordered" evidence="1">
    <location>
        <begin position="134"/>
        <end position="179"/>
    </location>
</feature>
<gene>
    <name evidence="2" type="ORF">MRATA1EN1_LOCUS15350</name>
</gene>
<dbReference type="EMBL" id="OX459961">
    <property type="protein sequence ID" value="CAI9166388.1"/>
    <property type="molecule type" value="Genomic_DNA"/>
</dbReference>
<accession>A0ABN8YXQ6</accession>
<evidence type="ECO:0000256" key="1">
    <source>
        <dbReference type="SAM" id="MobiDB-lite"/>
    </source>
</evidence>
<sequence length="256" mass="28299">MKRQPTPNHQHECNIQNAVQKPSSNYRPDKYLTRAEICRRGQARVDTARWGARLSSSPRRVTPRDSSAETSPGRGRTRRWRKPGRAPRPCPGRLRARRPPRAARAPDPGPEGERPFTCAPALAAAACCHCHHGRAAPHSAGEPTPAHSRACAPRRDPDPGDCGPGTRAGTAHSPPGFQSLCPRKLISAKARPTPRLSLNAHRRVTSAQAKREPQAPSFEARHSWLLWSSERFRVKQVDSGATSCWLQLLVHLNDRP</sequence>
<keyword evidence="3" id="KW-1185">Reference proteome</keyword>
<evidence type="ECO:0000313" key="2">
    <source>
        <dbReference type="EMBL" id="CAI9166388.1"/>
    </source>
</evidence>
<organism evidence="2 3">
    <name type="scientific">Rangifer tarandus platyrhynchus</name>
    <name type="common">Svalbard reindeer</name>
    <dbReference type="NCBI Taxonomy" id="3082113"/>
    <lineage>
        <taxon>Eukaryota</taxon>
        <taxon>Metazoa</taxon>
        <taxon>Chordata</taxon>
        <taxon>Craniata</taxon>
        <taxon>Vertebrata</taxon>
        <taxon>Euteleostomi</taxon>
        <taxon>Mammalia</taxon>
        <taxon>Eutheria</taxon>
        <taxon>Laurasiatheria</taxon>
        <taxon>Artiodactyla</taxon>
        <taxon>Ruminantia</taxon>
        <taxon>Pecora</taxon>
        <taxon>Cervidae</taxon>
        <taxon>Odocoileinae</taxon>
        <taxon>Rangifer</taxon>
    </lineage>
</organism>
<reference evidence="2" key="1">
    <citation type="submission" date="2023-04" db="EMBL/GenBank/DDBJ databases">
        <authorList>
            <consortium name="ELIXIR-Norway"/>
        </authorList>
    </citation>
    <scope>NUCLEOTIDE SEQUENCE [LARGE SCALE GENOMIC DNA]</scope>
</reference>
<feature type="compositionally biased region" description="Basic residues" evidence="1">
    <location>
        <begin position="75"/>
        <end position="85"/>
    </location>
</feature>
<feature type="region of interest" description="Disordered" evidence="1">
    <location>
        <begin position="42"/>
        <end position="114"/>
    </location>
</feature>
<protein>
    <submittedName>
        <fullName evidence="2">Uncharacterized protein</fullName>
    </submittedName>
</protein>
<evidence type="ECO:0000313" key="3">
    <source>
        <dbReference type="Proteomes" id="UP001176941"/>
    </source>
</evidence>
<name>A0ABN8YXQ6_RANTA</name>